<dbReference type="Proteomes" id="UP001190640">
    <property type="component" value="Chromosome 14"/>
</dbReference>
<gene>
    <name evidence="4" type="primary">PPP1R26</name>
</gene>
<accession>A0AA97KEH7</accession>
<dbReference type="GO" id="GO:0004864">
    <property type="term" value="F:protein phosphatase inhibitor activity"/>
    <property type="evidence" value="ECO:0007669"/>
    <property type="project" value="InterPro"/>
</dbReference>
<dbReference type="PANTHER" id="PTHR15724">
    <property type="entry name" value="PROTEIN PHOSPHATASE 1 REGULATORY SUBUNIT 26"/>
    <property type="match status" value="1"/>
</dbReference>
<feature type="compositionally biased region" description="Basic residues" evidence="1">
    <location>
        <begin position="908"/>
        <end position="918"/>
    </location>
</feature>
<organism evidence="3 4">
    <name type="scientific">Eublepharis macularius</name>
    <name type="common">Leopard gecko</name>
    <name type="synonym">Cyrtodactylus macularius</name>
    <dbReference type="NCBI Taxonomy" id="481883"/>
    <lineage>
        <taxon>Eukaryota</taxon>
        <taxon>Metazoa</taxon>
        <taxon>Chordata</taxon>
        <taxon>Craniata</taxon>
        <taxon>Vertebrata</taxon>
        <taxon>Euteleostomi</taxon>
        <taxon>Lepidosauria</taxon>
        <taxon>Squamata</taxon>
        <taxon>Bifurcata</taxon>
        <taxon>Gekkota</taxon>
        <taxon>Eublepharidae</taxon>
        <taxon>Eublepharinae</taxon>
        <taxon>Eublepharis</taxon>
    </lineage>
</organism>
<feature type="region of interest" description="Disordered" evidence="1">
    <location>
        <begin position="567"/>
        <end position="621"/>
    </location>
</feature>
<feature type="compositionally biased region" description="Polar residues" evidence="1">
    <location>
        <begin position="572"/>
        <end position="582"/>
    </location>
</feature>
<dbReference type="RefSeq" id="XP_054854211.1">
    <property type="nucleotide sequence ID" value="XM_054998236.1"/>
</dbReference>
<dbReference type="KEGG" id="emc:129342456"/>
<feature type="domain" description="Protein phosphatase 1 regulatory subunit 26 N-terminal" evidence="2">
    <location>
        <begin position="11"/>
        <end position="866"/>
    </location>
</feature>
<sequence>MCRPSHSSARMFLMNTSPLVALQRKWEPFAQARSCRYPVCFSESEDDIARTSVSTKVQMIIKNLQSEESSLGTTNEYGCILQKKRKGAKIRGHRLRGNGRIPLQERAKYAQRSCPADSDGMEVEESSEFGPSSLNSDSDDSVDREIEEAIQEYLKNKGQSIPPLPSNTKSLRSTNTHKSFIKEHPSYDVACNVFPASVNSNLIPQHLAPDFLGDDALQWAPSPCSVSSDDSFEQSIKAEIEQFLNEKKQQARKKSVSVGSKSLDQKEAQEKLAIKSQKNGSSKASPSSLKCKGKAFFLRRHPELQNTTPPPKCLMVKTEEFMDFKKTSQKHFKASGASHSCILEQSNNGDIGQKFWKARGEQSAESVDLSDSSSDDGIEEAIQLYQLEKVRKAANVRAGCVPSQKDRGLADISASLTIHSEKSALPENSRTTLSNKRKEIGSKSTELNKIGVICHEIEKGRCCTSANNFTSYAVTLQTCRADTAAELMCAEAILDISKTILPPPAANDSRSLLTYPLSPSQSIPSSHQESDSNAVDSDDSIEQEIRAFLAIKAQTERLITKSDEALNAAPNPLSSGQPCDQNRSPKRSFPNTLKLSLGQKRKLKKEGYVSRQKQDKQTTQLEMDYNYLGNDNYSKPFASQEENILSSVKNSETGGATMKEEVAPATVSSVDFANPPPRLLGTGGLVRNTRQALQKYVTDDKSSSLDSDEDLDTAIKDLLRSKRKLKKKPKDQKIQCKKKVRFGNAEMHIFEDKLEVLQEKDCKSKNSTLLKSCLLRSRRNMMEESPQGESQYAVKGRSRNAEAFQLALMFGKGCRPFSEPDSQAAAINDQHPWIATPLIEDSSSLDSDDSIEQEIQRFLAEKAKDSSSTVHIASALGIVDTLKAAQPQTAQSKAKRQQLEGEDVALSKHSKRAKKARQPRTTLRSPLRTEREGAGNVSQIGEPAITCMEDICTQVTGKCQRNQGTEQAKGASLSVKRTAVERKGVSGGKLDQKRLSSWKEKAENCKLQNYFKRMSAFKRKSPYEFKISSKFITGFRSAQKKKKSVLFRKKPSIEFSVLQSNVFRRQEGLLGERCEAPAQTGILGSKSEVKEADLDVQCIAEGLYPPVSEKTEVIPLSIAVVSFAKAKLVGDAEPCSSADSKHSRFLQEPSADVAREVNVISTPLEVSLMEKEGKVQHHSNNWEEFRGPQSCNLPLKESVSLIQQDRIAETQTQKALEEGSKMYRYTCSGTN</sequence>
<feature type="compositionally biased region" description="Polar residues" evidence="1">
    <location>
        <begin position="511"/>
        <end position="535"/>
    </location>
</feature>
<feature type="compositionally biased region" description="Polar residues" evidence="1">
    <location>
        <begin position="276"/>
        <end position="288"/>
    </location>
</feature>
<proteinExistence type="predicted"/>
<evidence type="ECO:0000313" key="4">
    <source>
        <dbReference type="RefSeq" id="XP_054854211.1"/>
    </source>
</evidence>
<protein>
    <submittedName>
        <fullName evidence="4">Protein phosphatase 1 regulatory subunit 26</fullName>
    </submittedName>
</protein>
<dbReference type="InterPro" id="IPR026130">
    <property type="entry name" value="PPP1R26"/>
</dbReference>
<feature type="compositionally biased region" description="Basic and acidic residues" evidence="1">
    <location>
        <begin position="605"/>
        <end position="616"/>
    </location>
</feature>
<feature type="compositionally biased region" description="Basic and acidic residues" evidence="1">
    <location>
        <begin position="263"/>
        <end position="273"/>
    </location>
</feature>
<name>A0AA97KEH7_EUBMA</name>
<feature type="region of interest" description="Disordered" evidence="1">
    <location>
        <begin position="511"/>
        <end position="538"/>
    </location>
</feature>
<dbReference type="InterPro" id="IPR031474">
    <property type="entry name" value="PPP1R26_N"/>
</dbReference>
<keyword evidence="3" id="KW-1185">Reference proteome</keyword>
<evidence type="ECO:0000259" key="2">
    <source>
        <dbReference type="Pfam" id="PF15740"/>
    </source>
</evidence>
<evidence type="ECO:0000256" key="1">
    <source>
        <dbReference type="SAM" id="MobiDB-lite"/>
    </source>
</evidence>
<feature type="region of interest" description="Disordered" evidence="1">
    <location>
        <begin position="889"/>
        <end position="936"/>
    </location>
</feature>
<dbReference type="GeneID" id="129342456"/>
<feature type="region of interest" description="Disordered" evidence="1">
    <location>
        <begin position="247"/>
        <end position="288"/>
    </location>
</feature>
<dbReference type="CTD" id="9858"/>
<dbReference type="AlphaFoldDB" id="A0AA97KEH7"/>
<feature type="region of interest" description="Disordered" evidence="1">
    <location>
        <begin position="106"/>
        <end position="142"/>
    </location>
</feature>
<evidence type="ECO:0000313" key="3">
    <source>
        <dbReference type="Proteomes" id="UP001190640"/>
    </source>
</evidence>
<dbReference type="PANTHER" id="PTHR15724:SF0">
    <property type="entry name" value="PROTEIN PHOSPHATASE 1 REGULATORY SUBUNIT 26"/>
    <property type="match status" value="1"/>
</dbReference>
<reference evidence="4" key="1">
    <citation type="submission" date="2025-08" db="UniProtKB">
        <authorList>
            <consortium name="RefSeq"/>
        </authorList>
    </citation>
    <scope>IDENTIFICATION</scope>
    <source>
        <tissue evidence="4">Blood</tissue>
    </source>
</reference>
<dbReference type="Pfam" id="PF15740">
    <property type="entry name" value="PPP1R26_N"/>
    <property type="match status" value="1"/>
</dbReference>